<evidence type="ECO:0000256" key="2">
    <source>
        <dbReference type="ARBA" id="ARBA00007634"/>
    </source>
</evidence>
<dbReference type="GO" id="GO:0015935">
    <property type="term" value="C:small ribosomal subunit"/>
    <property type="evidence" value="ECO:0007669"/>
    <property type="project" value="TreeGrafter"/>
</dbReference>
<sequence length="88" mass="9969">MANTRQARKRAVQAERRRQKNASQRSMVRTHIKRVIKAISAGDHSAAMAEFRVAQRVIDRIADKSAYDKNRAARVKSRLNARIKALAA</sequence>
<evidence type="ECO:0000256" key="8">
    <source>
        <dbReference type="HAMAP-Rule" id="MF_00500"/>
    </source>
</evidence>
<dbReference type="STRING" id="402385.SAMN05421848_2709"/>
<evidence type="ECO:0000256" key="1">
    <source>
        <dbReference type="ARBA" id="ARBA00003134"/>
    </source>
</evidence>
<feature type="region of interest" description="Disordered" evidence="9">
    <location>
        <begin position="1"/>
        <end position="28"/>
    </location>
</feature>
<evidence type="ECO:0000256" key="4">
    <source>
        <dbReference type="ARBA" id="ARBA00022884"/>
    </source>
</evidence>
<dbReference type="EMBL" id="FOLY01000005">
    <property type="protein sequence ID" value="SFC76592.1"/>
    <property type="molecule type" value="Genomic_DNA"/>
</dbReference>
<name>A0A1I1LVT6_9GAMM</name>
<feature type="compositionally biased region" description="Basic residues" evidence="9">
    <location>
        <begin position="1"/>
        <end position="11"/>
    </location>
</feature>
<organism evidence="10 11">
    <name type="scientific">Kushneria avicenniae</name>
    <dbReference type="NCBI Taxonomy" id="402385"/>
    <lineage>
        <taxon>Bacteria</taxon>
        <taxon>Pseudomonadati</taxon>
        <taxon>Pseudomonadota</taxon>
        <taxon>Gammaproteobacteria</taxon>
        <taxon>Oceanospirillales</taxon>
        <taxon>Halomonadaceae</taxon>
        <taxon>Kushneria</taxon>
    </lineage>
</organism>
<dbReference type="Proteomes" id="UP000199046">
    <property type="component" value="Unassembled WGS sequence"/>
</dbReference>
<keyword evidence="4 8" id="KW-0694">RNA-binding</keyword>
<dbReference type="PANTHER" id="PTHR33398">
    <property type="entry name" value="30S RIBOSOMAL PROTEIN S20"/>
    <property type="match status" value="1"/>
</dbReference>
<keyword evidence="5 8" id="KW-0689">Ribosomal protein</keyword>
<dbReference type="InterPro" id="IPR036510">
    <property type="entry name" value="Ribosomal_bS20_sf"/>
</dbReference>
<dbReference type="GO" id="GO:0003735">
    <property type="term" value="F:structural constituent of ribosome"/>
    <property type="evidence" value="ECO:0007669"/>
    <property type="project" value="InterPro"/>
</dbReference>
<dbReference type="RefSeq" id="WP_090134932.1">
    <property type="nucleotide sequence ID" value="NZ_FOLY01000005.1"/>
</dbReference>
<dbReference type="SUPFAM" id="SSF46992">
    <property type="entry name" value="Ribosomal protein S20"/>
    <property type="match status" value="1"/>
</dbReference>
<gene>
    <name evidence="8" type="primary">rpsT</name>
    <name evidence="10" type="ORF">SAMN05421848_2709</name>
</gene>
<evidence type="ECO:0000256" key="6">
    <source>
        <dbReference type="ARBA" id="ARBA00023274"/>
    </source>
</evidence>
<dbReference type="HAMAP" id="MF_00500">
    <property type="entry name" value="Ribosomal_bS20"/>
    <property type="match status" value="1"/>
</dbReference>
<dbReference type="NCBIfam" id="TIGR00029">
    <property type="entry name" value="S20"/>
    <property type="match status" value="1"/>
</dbReference>
<dbReference type="PANTHER" id="PTHR33398:SF1">
    <property type="entry name" value="SMALL RIBOSOMAL SUBUNIT PROTEIN BS20C"/>
    <property type="match status" value="1"/>
</dbReference>
<evidence type="ECO:0000256" key="9">
    <source>
        <dbReference type="SAM" id="MobiDB-lite"/>
    </source>
</evidence>
<comment type="function">
    <text evidence="1 8">Binds directly to 16S ribosomal RNA.</text>
</comment>
<proteinExistence type="inferred from homology"/>
<evidence type="ECO:0000256" key="5">
    <source>
        <dbReference type="ARBA" id="ARBA00022980"/>
    </source>
</evidence>
<comment type="similarity">
    <text evidence="2 8">Belongs to the bacterial ribosomal protein bS20 family.</text>
</comment>
<keyword evidence="3 8" id="KW-0699">rRNA-binding</keyword>
<protein>
    <recommendedName>
        <fullName evidence="7 8">Small ribosomal subunit protein bS20</fullName>
    </recommendedName>
</protein>
<dbReference type="AlphaFoldDB" id="A0A1I1LVT6"/>
<evidence type="ECO:0000256" key="3">
    <source>
        <dbReference type="ARBA" id="ARBA00022730"/>
    </source>
</evidence>
<evidence type="ECO:0000256" key="7">
    <source>
        <dbReference type="ARBA" id="ARBA00035136"/>
    </source>
</evidence>
<accession>A0A1I1LVT6</accession>
<evidence type="ECO:0000313" key="11">
    <source>
        <dbReference type="Proteomes" id="UP000199046"/>
    </source>
</evidence>
<dbReference type="Gene3D" id="1.20.58.110">
    <property type="entry name" value="Ribosomal protein S20"/>
    <property type="match status" value="1"/>
</dbReference>
<dbReference type="Pfam" id="PF01649">
    <property type="entry name" value="Ribosomal_S20p"/>
    <property type="match status" value="1"/>
</dbReference>
<dbReference type="GO" id="GO:0006412">
    <property type="term" value="P:translation"/>
    <property type="evidence" value="ECO:0007669"/>
    <property type="project" value="UniProtKB-UniRule"/>
</dbReference>
<dbReference type="FunFam" id="1.20.58.110:FF:000001">
    <property type="entry name" value="30S ribosomal protein S20"/>
    <property type="match status" value="1"/>
</dbReference>
<dbReference type="GO" id="GO:0005829">
    <property type="term" value="C:cytosol"/>
    <property type="evidence" value="ECO:0007669"/>
    <property type="project" value="TreeGrafter"/>
</dbReference>
<dbReference type="OrthoDB" id="9807974at2"/>
<keyword evidence="6 8" id="KW-0687">Ribonucleoprotein</keyword>
<reference evidence="11" key="1">
    <citation type="submission" date="2016-10" db="EMBL/GenBank/DDBJ databases">
        <authorList>
            <person name="Varghese N."/>
            <person name="Submissions S."/>
        </authorList>
    </citation>
    <scope>NUCLEOTIDE SEQUENCE [LARGE SCALE GENOMIC DNA]</scope>
    <source>
        <strain evidence="11">DSM 23439</strain>
    </source>
</reference>
<keyword evidence="11" id="KW-1185">Reference proteome</keyword>
<evidence type="ECO:0000313" key="10">
    <source>
        <dbReference type="EMBL" id="SFC76592.1"/>
    </source>
</evidence>
<dbReference type="GO" id="GO:0070181">
    <property type="term" value="F:small ribosomal subunit rRNA binding"/>
    <property type="evidence" value="ECO:0007669"/>
    <property type="project" value="TreeGrafter"/>
</dbReference>
<dbReference type="InterPro" id="IPR002583">
    <property type="entry name" value="Ribosomal_bS20"/>
</dbReference>